<reference evidence="3" key="1">
    <citation type="submission" date="2023-06" db="EMBL/GenBank/DDBJ databases">
        <authorList>
            <person name="Delattre M."/>
        </authorList>
    </citation>
    <scope>NUCLEOTIDE SEQUENCE</scope>
    <source>
        <strain evidence="3">AF72</strain>
    </source>
</reference>
<keyword evidence="1" id="KW-0812">Transmembrane</keyword>
<dbReference type="SUPFAM" id="SSF48619">
    <property type="entry name" value="Phospholipase A2, PLA2"/>
    <property type="match status" value="1"/>
</dbReference>
<dbReference type="AlphaFoldDB" id="A0AA36GA19"/>
<accession>A0AA36GA19</accession>
<evidence type="ECO:0000313" key="4">
    <source>
        <dbReference type="Proteomes" id="UP001177023"/>
    </source>
</evidence>
<gene>
    <name evidence="3" type="ORF">MSPICULIGERA_LOCUS22792</name>
</gene>
<proteinExistence type="predicted"/>
<dbReference type="GO" id="GO:0006644">
    <property type="term" value="P:phospholipid metabolic process"/>
    <property type="evidence" value="ECO:0007669"/>
    <property type="project" value="InterPro"/>
</dbReference>
<dbReference type="InterPro" id="IPR036444">
    <property type="entry name" value="PLipase_A2_dom_sf"/>
</dbReference>
<comment type="caution">
    <text evidence="3">The sequence shown here is derived from an EMBL/GenBank/DDBJ whole genome shotgun (WGS) entry which is preliminary data.</text>
</comment>
<dbReference type="GO" id="GO:0050482">
    <property type="term" value="P:arachidonate secretion"/>
    <property type="evidence" value="ECO:0007669"/>
    <property type="project" value="InterPro"/>
</dbReference>
<evidence type="ECO:0000256" key="2">
    <source>
        <dbReference type="SAM" id="SignalP"/>
    </source>
</evidence>
<name>A0AA36GA19_9BILA</name>
<feature type="non-terminal residue" evidence="3">
    <location>
        <position position="1"/>
    </location>
</feature>
<keyword evidence="1" id="KW-1133">Transmembrane helix</keyword>
<keyword evidence="2" id="KW-0732">Signal</keyword>
<keyword evidence="1" id="KW-0472">Membrane</keyword>
<feature type="signal peptide" evidence="2">
    <location>
        <begin position="1"/>
        <end position="22"/>
    </location>
</feature>
<protein>
    <submittedName>
        <fullName evidence="3">Uncharacterized protein</fullName>
    </submittedName>
</protein>
<evidence type="ECO:0000256" key="1">
    <source>
        <dbReference type="SAM" id="Phobius"/>
    </source>
</evidence>
<feature type="chain" id="PRO_5041220210" evidence="2">
    <location>
        <begin position="23"/>
        <end position="220"/>
    </location>
</feature>
<organism evidence="3 4">
    <name type="scientific">Mesorhabditis spiculigera</name>
    <dbReference type="NCBI Taxonomy" id="96644"/>
    <lineage>
        <taxon>Eukaryota</taxon>
        <taxon>Metazoa</taxon>
        <taxon>Ecdysozoa</taxon>
        <taxon>Nematoda</taxon>
        <taxon>Chromadorea</taxon>
        <taxon>Rhabditida</taxon>
        <taxon>Rhabditina</taxon>
        <taxon>Rhabditomorpha</taxon>
        <taxon>Rhabditoidea</taxon>
        <taxon>Rhabditidae</taxon>
        <taxon>Mesorhabditinae</taxon>
        <taxon>Mesorhabditis</taxon>
    </lineage>
</organism>
<dbReference type="Proteomes" id="UP001177023">
    <property type="component" value="Unassembled WGS sequence"/>
</dbReference>
<evidence type="ECO:0000313" key="3">
    <source>
        <dbReference type="EMBL" id="CAJ0584750.1"/>
    </source>
</evidence>
<dbReference type="GO" id="GO:0004623">
    <property type="term" value="F:phospholipase A2 activity"/>
    <property type="evidence" value="ECO:0007669"/>
    <property type="project" value="InterPro"/>
</dbReference>
<keyword evidence="4" id="KW-1185">Reference proteome</keyword>
<feature type="transmembrane region" description="Helical" evidence="1">
    <location>
        <begin position="160"/>
        <end position="183"/>
    </location>
</feature>
<dbReference type="EMBL" id="CATQJA010002700">
    <property type="protein sequence ID" value="CAJ0584750.1"/>
    <property type="molecule type" value="Genomic_DNA"/>
</dbReference>
<sequence>MTANIRALLLLILALFVASSNADREGHHVRKRLLSPVNSDPPVSAIWECELDEPFWNETLEFALDEARRATGRISECCIFHERCYHYQRGRTWCDEDVCRCVHKAIQKSEGPGVALAKWNGLQCAEKLANSTSAERTYAIVAKRREAEAENCDLDCRRSFGISIFVGTLVFVIFLLIIFCAITRPSKMERVKKEMFYRQLQTGGPDSSIGHEPLVKPRIC</sequence>